<name>A0A6I9QM42_ELAGV</name>
<feature type="domain" description="VQ" evidence="1">
    <location>
        <begin position="46"/>
        <end position="71"/>
    </location>
</feature>
<evidence type="ECO:0000313" key="2">
    <source>
        <dbReference type="Proteomes" id="UP000504607"/>
    </source>
</evidence>
<dbReference type="GO" id="GO:0005634">
    <property type="term" value="C:nucleus"/>
    <property type="evidence" value="ECO:0007669"/>
    <property type="project" value="TreeGrafter"/>
</dbReference>
<evidence type="ECO:0000259" key="1">
    <source>
        <dbReference type="Pfam" id="PF05678"/>
    </source>
</evidence>
<reference evidence="3" key="1">
    <citation type="submission" date="2025-08" db="UniProtKB">
        <authorList>
            <consortium name="RefSeq"/>
        </authorList>
    </citation>
    <scope>IDENTIFICATION</scope>
</reference>
<dbReference type="InParanoid" id="A0A6I9QM42"/>
<dbReference type="Proteomes" id="UP000504607">
    <property type="component" value="Unplaced"/>
</dbReference>
<evidence type="ECO:0000313" key="3">
    <source>
        <dbReference type="RefSeq" id="XP_010910772.1"/>
    </source>
</evidence>
<dbReference type="PANTHER" id="PTHR33143:SF3">
    <property type="entry name" value="VQ MOTIF-CONTAINING PROTEIN 17-RELATED"/>
    <property type="match status" value="1"/>
</dbReference>
<dbReference type="AlphaFoldDB" id="A0A6I9QM42"/>
<dbReference type="InterPro" id="IPR039607">
    <property type="entry name" value="VQ_8/17/18/20/21/25"/>
</dbReference>
<sequence length="164" mass="17844">MASAVRAPLMDDIMSQQACERPATLALRKDSHMISKMKPKIRIVHIFAPEIIQTDVENFRELVQRLTGKPTKRNGGKKAAAPAVVDSTESMGMRRSYRDSWVGERVKGELEVEKRELRTEGTSGGFLSTGGFGDVDGIFQGLGDFPSLPLSASHVDGIGEAQVS</sequence>
<proteinExistence type="predicted"/>
<dbReference type="OrthoDB" id="693437at2759"/>
<protein>
    <submittedName>
        <fullName evidence="3">VQ motif-containing protein 25</fullName>
    </submittedName>
</protein>
<gene>
    <name evidence="3" type="primary">LOC105036731</name>
</gene>
<dbReference type="RefSeq" id="XP_010910772.1">
    <property type="nucleotide sequence ID" value="XM_010912470.3"/>
</dbReference>
<dbReference type="FunCoup" id="A0A6I9QM42">
    <property type="interactions" value="180"/>
</dbReference>
<keyword evidence="2" id="KW-1185">Reference proteome</keyword>
<accession>A0A6I9QM42</accession>
<dbReference type="PANTHER" id="PTHR33143">
    <property type="entry name" value="F16F4.1 PROTEIN-RELATED"/>
    <property type="match status" value="1"/>
</dbReference>
<dbReference type="InterPro" id="IPR008889">
    <property type="entry name" value="VQ"/>
</dbReference>
<dbReference type="Pfam" id="PF05678">
    <property type="entry name" value="VQ"/>
    <property type="match status" value="1"/>
</dbReference>
<organism evidence="2 3">
    <name type="scientific">Elaeis guineensis var. tenera</name>
    <name type="common">Oil palm</name>
    <dbReference type="NCBI Taxonomy" id="51953"/>
    <lineage>
        <taxon>Eukaryota</taxon>
        <taxon>Viridiplantae</taxon>
        <taxon>Streptophyta</taxon>
        <taxon>Embryophyta</taxon>
        <taxon>Tracheophyta</taxon>
        <taxon>Spermatophyta</taxon>
        <taxon>Magnoliopsida</taxon>
        <taxon>Liliopsida</taxon>
        <taxon>Arecaceae</taxon>
        <taxon>Arecoideae</taxon>
        <taxon>Cocoseae</taxon>
        <taxon>Elaeidinae</taxon>
        <taxon>Elaeis</taxon>
    </lineage>
</organism>